<protein>
    <submittedName>
        <fullName evidence="1">Uncharacterized protein</fullName>
    </submittedName>
</protein>
<sequence length="153" mass="17358">MSFLLFVFILLFPVVSYSDSYCSYDEGVYSEFVSALLAKDNGKASYNKSTRRVSVKDSLGEIEVVGDGCDHLGGTINATLKVAILREQDFLKLLLSLTEEYGSWLISTPELKEMIENKAWVKEFDEYVFVFSDFVVMRASFEKKLIKVNFGIN</sequence>
<name>A0A2S5KQL6_9PROT</name>
<organism evidence="1 2">
    <name type="scientific">Proteobacteria bacterium 228</name>
    <dbReference type="NCBI Taxonomy" id="2083153"/>
    <lineage>
        <taxon>Bacteria</taxon>
        <taxon>Pseudomonadati</taxon>
        <taxon>Pseudomonadota</taxon>
    </lineage>
</organism>
<accession>A0A2S5KQL6</accession>
<reference evidence="1 2" key="1">
    <citation type="submission" date="2018-02" db="EMBL/GenBank/DDBJ databases">
        <title>novel marine gammaproteobacteria from coastal saline agro ecosystem.</title>
        <authorList>
            <person name="Krishnan R."/>
            <person name="Ramesh Kumar N."/>
        </authorList>
    </citation>
    <scope>NUCLEOTIDE SEQUENCE [LARGE SCALE GENOMIC DNA]</scope>
    <source>
        <strain evidence="1 2">228</strain>
    </source>
</reference>
<gene>
    <name evidence="1" type="ORF">C4K68_12080</name>
</gene>
<proteinExistence type="predicted"/>
<dbReference type="Proteomes" id="UP000238196">
    <property type="component" value="Unassembled WGS sequence"/>
</dbReference>
<evidence type="ECO:0000313" key="2">
    <source>
        <dbReference type="Proteomes" id="UP000238196"/>
    </source>
</evidence>
<dbReference type="AlphaFoldDB" id="A0A2S5KQL6"/>
<comment type="caution">
    <text evidence="1">The sequence shown here is derived from an EMBL/GenBank/DDBJ whole genome shotgun (WGS) entry which is preliminary data.</text>
</comment>
<evidence type="ECO:0000313" key="1">
    <source>
        <dbReference type="EMBL" id="PPC77144.1"/>
    </source>
</evidence>
<dbReference type="EMBL" id="PRLP01000035">
    <property type="protein sequence ID" value="PPC77144.1"/>
    <property type="molecule type" value="Genomic_DNA"/>
</dbReference>